<dbReference type="Proteomes" id="UP000238206">
    <property type="component" value="Unassembled WGS sequence"/>
</dbReference>
<sequence length="144" mass="16563">MTTEKQPIPIPPYDYRGENLRIQITAQNATREAEEAEQCLYMARRLLEDLRKEGDPQSWQSKERIAGQERVVTLVQQQAAAAREHARHAENAARHFGANVPEDDTFEARSRTRMMVQAVIDKTRQARACRDEASRLSGLQFARR</sequence>
<dbReference type="AlphaFoldDB" id="A0A2S8I1T2"/>
<reference evidence="2 3" key="1">
    <citation type="submission" date="2018-02" db="EMBL/GenBank/DDBJ databases">
        <title>Draft genome sequencing of Burkholderia cepacia Y14-15.</title>
        <authorList>
            <person name="Zheng B.-X."/>
        </authorList>
    </citation>
    <scope>NUCLEOTIDE SEQUENCE [LARGE SCALE GENOMIC DNA]</scope>
    <source>
        <strain evidence="2 3">Y14-15</strain>
    </source>
</reference>
<organism evidence="2 3">
    <name type="scientific">Burkholderia cepacia</name>
    <name type="common">Pseudomonas cepacia</name>
    <dbReference type="NCBI Taxonomy" id="292"/>
    <lineage>
        <taxon>Bacteria</taxon>
        <taxon>Pseudomonadati</taxon>
        <taxon>Pseudomonadota</taxon>
        <taxon>Betaproteobacteria</taxon>
        <taxon>Burkholderiales</taxon>
        <taxon>Burkholderiaceae</taxon>
        <taxon>Burkholderia</taxon>
        <taxon>Burkholderia cepacia complex</taxon>
    </lineage>
</organism>
<dbReference type="EMBL" id="PUIQ01000085">
    <property type="protein sequence ID" value="PQP08750.1"/>
    <property type="molecule type" value="Genomic_DNA"/>
</dbReference>
<feature type="region of interest" description="Disordered" evidence="1">
    <location>
        <begin position="82"/>
        <end position="103"/>
    </location>
</feature>
<proteinExistence type="predicted"/>
<evidence type="ECO:0000256" key="1">
    <source>
        <dbReference type="SAM" id="MobiDB-lite"/>
    </source>
</evidence>
<dbReference type="RefSeq" id="WP_105393640.1">
    <property type="nucleotide sequence ID" value="NZ_PUIQ01000085.1"/>
</dbReference>
<evidence type="ECO:0000313" key="2">
    <source>
        <dbReference type="EMBL" id="PQP08750.1"/>
    </source>
</evidence>
<name>A0A2S8I1T2_BURCE</name>
<feature type="compositionally biased region" description="Basic and acidic residues" evidence="1">
    <location>
        <begin position="82"/>
        <end position="93"/>
    </location>
</feature>
<comment type="caution">
    <text evidence="2">The sequence shown here is derived from an EMBL/GenBank/DDBJ whole genome shotgun (WGS) entry which is preliminary data.</text>
</comment>
<evidence type="ECO:0000313" key="3">
    <source>
        <dbReference type="Proteomes" id="UP000238206"/>
    </source>
</evidence>
<gene>
    <name evidence="2" type="ORF">C5615_35955</name>
</gene>
<protein>
    <submittedName>
        <fullName evidence="2">Uncharacterized protein</fullName>
    </submittedName>
</protein>
<accession>A0A2S8I1T2</accession>